<dbReference type="AlphaFoldDB" id="A0ABD1YR81"/>
<comment type="caution">
    <text evidence="2">The sequence shown here is derived from an EMBL/GenBank/DDBJ whole genome shotgun (WGS) entry which is preliminary data.</text>
</comment>
<evidence type="ECO:0000313" key="2">
    <source>
        <dbReference type="EMBL" id="KAL2633150.1"/>
    </source>
</evidence>
<protein>
    <submittedName>
        <fullName evidence="2">Uncharacterized protein</fullName>
    </submittedName>
</protein>
<name>A0ABD1YR81_9MARC</name>
<sequence length="141" mass="15501">MKVAGSGVPLAGANPKEIMKCNAHSAHSRETESLGSCHSRNDHKRTKERGISRVFNRADFQSWEEHHGCSNVAYSQKSALGLLVELHLEVLLSSVLVSYTPRRWLSPSPLVMHLFSSLVTTDFASSNPSSPRASSSRLPEM</sequence>
<evidence type="ECO:0000313" key="3">
    <source>
        <dbReference type="Proteomes" id="UP001605036"/>
    </source>
</evidence>
<accession>A0ABD1YR81</accession>
<gene>
    <name evidence="2" type="ORF">R1flu_004629</name>
</gene>
<organism evidence="2 3">
    <name type="scientific">Riccia fluitans</name>
    <dbReference type="NCBI Taxonomy" id="41844"/>
    <lineage>
        <taxon>Eukaryota</taxon>
        <taxon>Viridiplantae</taxon>
        <taxon>Streptophyta</taxon>
        <taxon>Embryophyta</taxon>
        <taxon>Marchantiophyta</taxon>
        <taxon>Marchantiopsida</taxon>
        <taxon>Marchantiidae</taxon>
        <taxon>Marchantiales</taxon>
        <taxon>Ricciaceae</taxon>
        <taxon>Riccia</taxon>
    </lineage>
</organism>
<proteinExistence type="predicted"/>
<dbReference type="EMBL" id="JBHFFA010000003">
    <property type="protein sequence ID" value="KAL2633150.1"/>
    <property type="molecule type" value="Genomic_DNA"/>
</dbReference>
<evidence type="ECO:0000256" key="1">
    <source>
        <dbReference type="SAM" id="MobiDB-lite"/>
    </source>
</evidence>
<feature type="region of interest" description="Disordered" evidence="1">
    <location>
        <begin position="23"/>
        <end position="48"/>
    </location>
</feature>
<dbReference type="Proteomes" id="UP001605036">
    <property type="component" value="Unassembled WGS sequence"/>
</dbReference>
<reference evidence="2 3" key="1">
    <citation type="submission" date="2024-09" db="EMBL/GenBank/DDBJ databases">
        <title>Chromosome-scale assembly of Riccia fluitans.</title>
        <authorList>
            <person name="Paukszto L."/>
            <person name="Sawicki J."/>
            <person name="Karawczyk K."/>
            <person name="Piernik-Szablinska J."/>
            <person name="Szczecinska M."/>
            <person name="Mazdziarz M."/>
        </authorList>
    </citation>
    <scope>NUCLEOTIDE SEQUENCE [LARGE SCALE GENOMIC DNA]</scope>
    <source>
        <strain evidence="2">Rf_01</strain>
        <tissue evidence="2">Aerial parts of the thallus</tissue>
    </source>
</reference>
<keyword evidence="3" id="KW-1185">Reference proteome</keyword>